<organism evidence="9 10">
    <name type="scientific">Deefgea tanakiae</name>
    <dbReference type="NCBI Taxonomy" id="2865840"/>
    <lineage>
        <taxon>Bacteria</taxon>
        <taxon>Pseudomonadati</taxon>
        <taxon>Pseudomonadota</taxon>
        <taxon>Betaproteobacteria</taxon>
        <taxon>Neisseriales</taxon>
        <taxon>Chitinibacteraceae</taxon>
        <taxon>Deefgea</taxon>
    </lineage>
</organism>
<feature type="transmembrane region" description="Helical" evidence="8">
    <location>
        <begin position="159"/>
        <end position="182"/>
    </location>
</feature>
<reference evidence="9 10" key="1">
    <citation type="submission" date="2021-08" db="EMBL/GenBank/DDBJ databases">
        <title>complete genome sequencing of Deefgea sp. D25.</title>
        <authorList>
            <person name="Bae J.-W."/>
            <person name="Gim D.-H."/>
        </authorList>
    </citation>
    <scope>NUCLEOTIDE SEQUENCE [LARGE SCALE GENOMIC DNA]</scope>
    <source>
        <strain evidence="9 10">D25</strain>
    </source>
</reference>
<keyword evidence="10" id="KW-1185">Reference proteome</keyword>
<dbReference type="Proteomes" id="UP000825679">
    <property type="component" value="Chromosome"/>
</dbReference>
<dbReference type="CDD" id="cd06550">
    <property type="entry name" value="TM_ABC_iron-siderophores_like"/>
    <property type="match status" value="1"/>
</dbReference>
<keyword evidence="3" id="KW-0813">Transport</keyword>
<feature type="transmembrane region" description="Helical" evidence="8">
    <location>
        <begin position="290"/>
        <end position="311"/>
    </location>
</feature>
<keyword evidence="6 8" id="KW-1133">Transmembrane helix</keyword>
<feature type="transmembrane region" description="Helical" evidence="8">
    <location>
        <begin position="12"/>
        <end position="30"/>
    </location>
</feature>
<evidence type="ECO:0000256" key="5">
    <source>
        <dbReference type="ARBA" id="ARBA00022692"/>
    </source>
</evidence>
<dbReference type="Gene3D" id="1.10.3470.10">
    <property type="entry name" value="ABC transporter involved in vitamin B12 uptake, BtuC"/>
    <property type="match status" value="1"/>
</dbReference>
<dbReference type="PANTHER" id="PTHR30472">
    <property type="entry name" value="FERRIC ENTEROBACTIN TRANSPORT SYSTEM PERMEASE PROTEIN"/>
    <property type="match status" value="1"/>
</dbReference>
<evidence type="ECO:0000256" key="7">
    <source>
        <dbReference type="ARBA" id="ARBA00023136"/>
    </source>
</evidence>
<feature type="transmembrane region" description="Helical" evidence="8">
    <location>
        <begin position="203"/>
        <end position="225"/>
    </location>
</feature>
<feature type="transmembrane region" description="Helical" evidence="8">
    <location>
        <begin position="245"/>
        <end position="278"/>
    </location>
</feature>
<keyword evidence="7 8" id="KW-0472">Membrane</keyword>
<dbReference type="PANTHER" id="PTHR30472:SF1">
    <property type="entry name" value="FE(3+) DICITRATE TRANSPORT SYSTEM PERMEASE PROTEIN FECC-RELATED"/>
    <property type="match status" value="1"/>
</dbReference>
<gene>
    <name evidence="9" type="ORF">K4H28_04875</name>
</gene>
<feature type="transmembrane region" description="Helical" evidence="8">
    <location>
        <begin position="317"/>
        <end position="335"/>
    </location>
</feature>
<evidence type="ECO:0000313" key="9">
    <source>
        <dbReference type="EMBL" id="QZA78744.1"/>
    </source>
</evidence>
<dbReference type="InterPro" id="IPR037294">
    <property type="entry name" value="ABC_BtuC-like"/>
</dbReference>
<evidence type="ECO:0000256" key="2">
    <source>
        <dbReference type="ARBA" id="ARBA00007935"/>
    </source>
</evidence>
<dbReference type="Pfam" id="PF01032">
    <property type="entry name" value="FecCD"/>
    <property type="match status" value="1"/>
</dbReference>
<feature type="transmembrane region" description="Helical" evidence="8">
    <location>
        <begin position="68"/>
        <end position="85"/>
    </location>
</feature>
<dbReference type="InterPro" id="IPR000522">
    <property type="entry name" value="ABC_transptr_permease_BtuC"/>
</dbReference>
<dbReference type="SUPFAM" id="SSF81345">
    <property type="entry name" value="ABC transporter involved in vitamin B12 uptake, BtuC"/>
    <property type="match status" value="1"/>
</dbReference>
<evidence type="ECO:0000256" key="1">
    <source>
        <dbReference type="ARBA" id="ARBA00004651"/>
    </source>
</evidence>
<keyword evidence="5 8" id="KW-0812">Transmembrane</keyword>
<dbReference type="RefSeq" id="WP_221007266.1">
    <property type="nucleotide sequence ID" value="NZ_CP081150.1"/>
</dbReference>
<dbReference type="EMBL" id="CP081150">
    <property type="protein sequence ID" value="QZA78744.1"/>
    <property type="molecule type" value="Genomic_DNA"/>
</dbReference>
<evidence type="ECO:0000256" key="6">
    <source>
        <dbReference type="ARBA" id="ARBA00022989"/>
    </source>
</evidence>
<sequence length="342" mass="35601">MTYTSDSVQPVHLGAILTFTLLAMMLLSLLSGSGHVGMSASFDFLLGKTSVNQAQLDMVIRQLRLPRTMAVIMVGASLGVAGALLQSATRNPLADTGLLGVNAGAALSIVIGFSLGLAHTSVDYLLWALIGALIANALVLLIAQTGLQSTTQSSSPLRLVLAGLALGATFQGATSYLLLMNASAYEQYRFWILGSLAGSSAEMIWPLLPACVLGLIAAFVMVRPLSALLLGDDSARALGYRPGLIRVLVALITTLLSGLAVALAGPLAFLGLIAPYLARTLMGPRLINQMIFSALLGAIVLLGADIIARLLSQPYDSPVSIILAFIGAPLLIILVRSNRLVA</sequence>
<evidence type="ECO:0000256" key="4">
    <source>
        <dbReference type="ARBA" id="ARBA00022475"/>
    </source>
</evidence>
<proteinExistence type="inferred from homology"/>
<protein>
    <submittedName>
        <fullName evidence="9">Iron ABC transporter permease</fullName>
    </submittedName>
</protein>
<evidence type="ECO:0000256" key="8">
    <source>
        <dbReference type="SAM" id="Phobius"/>
    </source>
</evidence>
<keyword evidence="4" id="KW-1003">Cell membrane</keyword>
<feature type="transmembrane region" description="Helical" evidence="8">
    <location>
        <begin position="97"/>
        <end position="117"/>
    </location>
</feature>
<accession>A0ABX8Z836</accession>
<evidence type="ECO:0000256" key="3">
    <source>
        <dbReference type="ARBA" id="ARBA00022448"/>
    </source>
</evidence>
<name>A0ABX8Z836_9NEIS</name>
<evidence type="ECO:0000313" key="10">
    <source>
        <dbReference type="Proteomes" id="UP000825679"/>
    </source>
</evidence>
<feature type="transmembrane region" description="Helical" evidence="8">
    <location>
        <begin position="124"/>
        <end position="147"/>
    </location>
</feature>
<comment type="similarity">
    <text evidence="2">Belongs to the binding-protein-dependent transport system permease family. FecCD subfamily.</text>
</comment>
<comment type="subcellular location">
    <subcellularLocation>
        <location evidence="1">Cell membrane</location>
        <topology evidence="1">Multi-pass membrane protein</topology>
    </subcellularLocation>
</comment>